<dbReference type="EMBL" id="GL376634">
    <property type="status" value="NOT_ANNOTATED_CDS"/>
    <property type="molecule type" value="Genomic_DNA"/>
</dbReference>
<reference evidence="3" key="2">
    <citation type="submission" date="2010-04" db="EMBL/GenBank/DDBJ databases">
        <authorList>
            <person name="Buell R."/>
            <person name="Hamilton J."/>
            <person name="Hostetler J."/>
        </authorList>
    </citation>
    <scope>NUCLEOTIDE SEQUENCE [LARGE SCALE GENOMIC DNA]</scope>
    <source>
        <strain evidence="3">DAOM:BR144</strain>
    </source>
</reference>
<protein>
    <recommendedName>
        <fullName evidence="1">CFA20 domain-containing protein</fullName>
    </recommendedName>
</protein>
<dbReference type="FunCoup" id="K3W9X7">
    <property type="interactions" value="125"/>
</dbReference>
<reference evidence="2" key="3">
    <citation type="submission" date="2015-02" db="UniProtKB">
        <authorList>
            <consortium name="EnsemblProtists"/>
        </authorList>
    </citation>
    <scope>IDENTIFICATION</scope>
    <source>
        <strain evidence="2">DAOM BR144</strain>
    </source>
</reference>
<name>K3W9X7_GLOUD</name>
<evidence type="ECO:0000313" key="2">
    <source>
        <dbReference type="EnsemblProtists" id="PYU1_T001768"/>
    </source>
</evidence>
<accession>K3W9X7</accession>
<dbReference type="AlphaFoldDB" id="K3W9X7"/>
<proteinExistence type="predicted"/>
<dbReference type="HOGENOM" id="CLU_060610_1_1_1"/>
<reference evidence="3" key="1">
    <citation type="journal article" date="2010" name="Genome Biol.">
        <title>Genome sequence of the necrotrophic plant pathogen Pythium ultimum reveals original pathogenicity mechanisms and effector repertoire.</title>
        <authorList>
            <person name="Levesque C.A."/>
            <person name="Brouwer H."/>
            <person name="Cano L."/>
            <person name="Hamilton J.P."/>
            <person name="Holt C."/>
            <person name="Huitema E."/>
            <person name="Raffaele S."/>
            <person name="Robideau G.P."/>
            <person name="Thines M."/>
            <person name="Win J."/>
            <person name="Zerillo M.M."/>
            <person name="Beakes G.W."/>
            <person name="Boore J.L."/>
            <person name="Busam D."/>
            <person name="Dumas B."/>
            <person name="Ferriera S."/>
            <person name="Fuerstenberg S.I."/>
            <person name="Gachon C.M."/>
            <person name="Gaulin E."/>
            <person name="Govers F."/>
            <person name="Grenville-Briggs L."/>
            <person name="Horner N."/>
            <person name="Hostetler J."/>
            <person name="Jiang R.H."/>
            <person name="Johnson J."/>
            <person name="Krajaejun T."/>
            <person name="Lin H."/>
            <person name="Meijer H.J."/>
            <person name="Moore B."/>
            <person name="Morris P."/>
            <person name="Phuntmart V."/>
            <person name="Puiu D."/>
            <person name="Shetty J."/>
            <person name="Stajich J.E."/>
            <person name="Tripathy S."/>
            <person name="Wawra S."/>
            <person name="van West P."/>
            <person name="Whitty B.R."/>
            <person name="Coutinho P.M."/>
            <person name="Henrissat B."/>
            <person name="Martin F."/>
            <person name="Thomas P.D."/>
            <person name="Tyler B.M."/>
            <person name="De Vries R.P."/>
            <person name="Kamoun S."/>
            <person name="Yandell M."/>
            <person name="Tisserat N."/>
            <person name="Buell C.R."/>
        </authorList>
    </citation>
    <scope>NUCLEOTIDE SEQUENCE</scope>
    <source>
        <strain evidence="3">DAOM:BR144</strain>
    </source>
</reference>
<organism evidence="2 3">
    <name type="scientific">Globisporangium ultimum (strain ATCC 200006 / CBS 805.95 / DAOM BR144)</name>
    <name type="common">Pythium ultimum</name>
    <dbReference type="NCBI Taxonomy" id="431595"/>
    <lineage>
        <taxon>Eukaryota</taxon>
        <taxon>Sar</taxon>
        <taxon>Stramenopiles</taxon>
        <taxon>Oomycota</taxon>
        <taxon>Peronosporomycetes</taxon>
        <taxon>Pythiales</taxon>
        <taxon>Pythiaceae</taxon>
        <taxon>Globisporangium</taxon>
    </lineage>
</organism>
<dbReference type="STRING" id="431595.K3W9X7"/>
<feature type="domain" description="CFA20" evidence="1">
    <location>
        <begin position="1"/>
        <end position="209"/>
    </location>
</feature>
<sequence>MFAQVYQSGLISLLYSVGNKPLQLWEKQEETPARSVTRVLDDEIQSAVIELSAVESISKTWVRCPMGATSDSATIESGAANLEETFDRQASLHIRLQHLVLLVKPLDAKDMSIEVHVCDSRKQIRRFRASTFQKATVVHPLMTSVPLTLDAGCWNQLQLDLAKLTREAYGTTYEYTISVQLHANCRVRRVYFAEKVFPEEQLPVEFRLFKRLSKAQVAAYKELDKDAEARK</sequence>
<dbReference type="InterPro" id="IPR040441">
    <property type="entry name" value="CFA20/CFAP20DC"/>
</dbReference>
<evidence type="ECO:0000313" key="3">
    <source>
        <dbReference type="Proteomes" id="UP000019132"/>
    </source>
</evidence>
<dbReference type="VEuPathDB" id="FungiDB:PYU1_G001767"/>
<dbReference type="InParanoid" id="K3W9X7"/>
<keyword evidence="3" id="KW-1185">Reference proteome</keyword>
<dbReference type="OMA" id="FIHCPSD"/>
<dbReference type="EnsemblProtists" id="PYU1_T001768">
    <property type="protein sequence ID" value="PYU1_T001768"/>
    <property type="gene ID" value="PYU1_G001767"/>
</dbReference>
<dbReference type="InterPro" id="IPR007714">
    <property type="entry name" value="CFA20_dom"/>
</dbReference>
<dbReference type="PANTHER" id="PTHR12458">
    <property type="entry name" value="ORF PROTEIN"/>
    <property type="match status" value="1"/>
</dbReference>
<dbReference type="Pfam" id="PF05018">
    <property type="entry name" value="CFA20_dom"/>
    <property type="match status" value="1"/>
</dbReference>
<dbReference type="Proteomes" id="UP000019132">
    <property type="component" value="Unassembled WGS sequence"/>
</dbReference>
<dbReference type="eggNOG" id="KOG3213">
    <property type="taxonomic scope" value="Eukaryota"/>
</dbReference>
<evidence type="ECO:0000259" key="1">
    <source>
        <dbReference type="Pfam" id="PF05018"/>
    </source>
</evidence>